<dbReference type="EMBL" id="RCHU02000004">
    <property type="protein sequence ID" value="KAL3597590.1"/>
    <property type="molecule type" value="Genomic_DNA"/>
</dbReference>
<evidence type="ECO:0000313" key="2">
    <source>
        <dbReference type="Proteomes" id="UP000309997"/>
    </source>
</evidence>
<keyword evidence="2" id="KW-1185">Reference proteome</keyword>
<gene>
    <name evidence="1" type="ORF">D5086_009227</name>
</gene>
<evidence type="ECO:0000313" key="1">
    <source>
        <dbReference type="EMBL" id="KAL3597590.1"/>
    </source>
</evidence>
<proteinExistence type="predicted"/>
<organism evidence="1 2">
    <name type="scientific">Populus alba</name>
    <name type="common">White poplar</name>
    <dbReference type="NCBI Taxonomy" id="43335"/>
    <lineage>
        <taxon>Eukaryota</taxon>
        <taxon>Viridiplantae</taxon>
        <taxon>Streptophyta</taxon>
        <taxon>Embryophyta</taxon>
        <taxon>Tracheophyta</taxon>
        <taxon>Spermatophyta</taxon>
        <taxon>Magnoliopsida</taxon>
        <taxon>eudicotyledons</taxon>
        <taxon>Gunneridae</taxon>
        <taxon>Pentapetalae</taxon>
        <taxon>rosids</taxon>
        <taxon>fabids</taxon>
        <taxon>Malpighiales</taxon>
        <taxon>Salicaceae</taxon>
        <taxon>Saliceae</taxon>
        <taxon>Populus</taxon>
    </lineage>
</organism>
<sequence length="402" mass="45581">MELGSVLQFLENKTILVTGATGAVDAKSARERLHDEVIGKELFKVIREKHGASLHSFISEKVAAVPGDISYEELGVKDCSLKDEMWREIDVVLNFAATTNFDERYDVALGINTLGALHVLNFAKKCVNVKMLVHVSTGEARRFGWPNTYVFTKAMGEMLVVNFKDDLPVLIIRPTMVASTYKEPFPGWIEGVRTIDSIIVGYGKGKVSCFISGPQATLDVIPADMVVNAITVAMVARARQHPESVYHLGSSLRNPVNFSNLHDFSFRYFSENPWINKEGEAVKIGRGTVLSSMSKFYTYMTIRYLLPLKALQLFNTLLFKRYQDEYTVLDRKLKLVMRLVDLYKPYVFFEGIFDDMNAEKLRIASRETCLEADVFDFDPVSIDWEDYMMNAHIPGLVKYVMK</sequence>
<name>A0ACC4CHW3_POPAL</name>
<dbReference type="Proteomes" id="UP000309997">
    <property type="component" value="Unassembled WGS sequence"/>
</dbReference>
<comment type="caution">
    <text evidence="1">The sequence shown here is derived from an EMBL/GenBank/DDBJ whole genome shotgun (WGS) entry which is preliminary data.</text>
</comment>
<accession>A0ACC4CHW3</accession>
<protein>
    <submittedName>
        <fullName evidence="1">Uncharacterized protein</fullName>
    </submittedName>
</protein>
<reference evidence="1 2" key="1">
    <citation type="journal article" date="2024" name="Plant Biotechnol. J.">
        <title>Genome and CRISPR/Cas9 system of a widespread forest tree (Populus alba) in the world.</title>
        <authorList>
            <person name="Liu Y.J."/>
            <person name="Jiang P.F."/>
            <person name="Han X.M."/>
            <person name="Li X.Y."/>
            <person name="Wang H.M."/>
            <person name="Wang Y.J."/>
            <person name="Wang X.X."/>
            <person name="Zeng Q.Y."/>
        </authorList>
    </citation>
    <scope>NUCLEOTIDE SEQUENCE [LARGE SCALE GENOMIC DNA]</scope>
    <source>
        <strain evidence="2">cv. PAL-ZL1</strain>
    </source>
</reference>